<evidence type="ECO:0000313" key="4">
    <source>
        <dbReference type="Proteomes" id="UP000294558"/>
    </source>
</evidence>
<reference evidence="3 4" key="1">
    <citation type="submission" date="2019-03" db="EMBL/GenBank/DDBJ databases">
        <title>Sequencing the genomes of 1000 actinobacteria strains.</title>
        <authorList>
            <person name="Klenk H.-P."/>
        </authorList>
    </citation>
    <scope>NUCLEOTIDE SEQUENCE [LARGE SCALE GENOMIC DNA]</scope>
    <source>
        <strain evidence="3 4">DSM 18936</strain>
    </source>
</reference>
<evidence type="ECO:0000256" key="1">
    <source>
        <dbReference type="SAM" id="MobiDB-lite"/>
    </source>
</evidence>
<dbReference type="SMART" id="SM00418">
    <property type="entry name" value="HTH_ARSR"/>
    <property type="match status" value="1"/>
</dbReference>
<dbReference type="CDD" id="cd00090">
    <property type="entry name" value="HTH_ARSR"/>
    <property type="match status" value="1"/>
</dbReference>
<dbReference type="SUPFAM" id="SSF46785">
    <property type="entry name" value="Winged helix' DNA-binding domain"/>
    <property type="match status" value="1"/>
</dbReference>
<dbReference type="AlphaFoldDB" id="A0A4R7I4S3"/>
<dbReference type="Proteomes" id="UP000294558">
    <property type="component" value="Unassembled WGS sequence"/>
</dbReference>
<sequence>MSDDDLDSTWEPQPDAGDPVDKLDLDDLGLLGELTHPMRSRILRSLKQPRTVAEVAEQLDMPVTRLYHHINRLEDLGFIRVVATRRVAAVTERRYQVTAKSFGIADHLFTSADKAELAAALGALFDVAKLQFQREVEHGNSLRSDTNDEHSILSLGTGHYSPERRDELLSRLREVIGEFDSDLPDDDPEAIRTSVFIAVFPETT</sequence>
<dbReference type="Gene3D" id="1.10.10.10">
    <property type="entry name" value="Winged helix-like DNA-binding domain superfamily/Winged helix DNA-binding domain"/>
    <property type="match status" value="1"/>
</dbReference>
<evidence type="ECO:0000313" key="3">
    <source>
        <dbReference type="EMBL" id="TDT17716.1"/>
    </source>
</evidence>
<dbReference type="OrthoDB" id="3822181at2"/>
<dbReference type="InterPro" id="IPR011991">
    <property type="entry name" value="ArsR-like_HTH"/>
</dbReference>
<dbReference type="InterPro" id="IPR036388">
    <property type="entry name" value="WH-like_DNA-bd_sf"/>
</dbReference>
<dbReference type="EMBL" id="SOAU01000001">
    <property type="protein sequence ID" value="TDT17716.1"/>
    <property type="molecule type" value="Genomic_DNA"/>
</dbReference>
<protein>
    <submittedName>
        <fullName evidence="3">Helix-turn-helix protein</fullName>
    </submittedName>
</protein>
<feature type="domain" description="HTH arsR-type" evidence="2">
    <location>
        <begin position="29"/>
        <end position="107"/>
    </location>
</feature>
<dbReference type="InterPro" id="IPR036390">
    <property type="entry name" value="WH_DNA-bd_sf"/>
</dbReference>
<comment type="caution">
    <text evidence="3">The sequence shown here is derived from an EMBL/GenBank/DDBJ whole genome shotgun (WGS) entry which is preliminary data.</text>
</comment>
<name>A0A4R7I4S3_9ACTN</name>
<dbReference type="RefSeq" id="WP_133869986.1">
    <property type="nucleotide sequence ID" value="NZ_SOAU01000001.1"/>
</dbReference>
<dbReference type="InterPro" id="IPR001845">
    <property type="entry name" value="HTH_ArsR_DNA-bd_dom"/>
</dbReference>
<keyword evidence="4" id="KW-1185">Reference proteome</keyword>
<gene>
    <name evidence="3" type="ORF">BDK89_3327</name>
</gene>
<organism evidence="3 4">
    <name type="scientific">Ilumatobacter fluminis</name>
    <dbReference type="NCBI Taxonomy" id="467091"/>
    <lineage>
        <taxon>Bacteria</taxon>
        <taxon>Bacillati</taxon>
        <taxon>Actinomycetota</taxon>
        <taxon>Acidimicrobiia</taxon>
        <taxon>Acidimicrobiales</taxon>
        <taxon>Ilumatobacteraceae</taxon>
        <taxon>Ilumatobacter</taxon>
    </lineage>
</organism>
<dbReference type="GO" id="GO:0003700">
    <property type="term" value="F:DNA-binding transcription factor activity"/>
    <property type="evidence" value="ECO:0007669"/>
    <property type="project" value="InterPro"/>
</dbReference>
<proteinExistence type="predicted"/>
<feature type="region of interest" description="Disordered" evidence="1">
    <location>
        <begin position="1"/>
        <end position="21"/>
    </location>
</feature>
<evidence type="ECO:0000259" key="2">
    <source>
        <dbReference type="SMART" id="SM00418"/>
    </source>
</evidence>
<accession>A0A4R7I4S3</accession>
<dbReference type="Pfam" id="PF12840">
    <property type="entry name" value="HTH_20"/>
    <property type="match status" value="1"/>
</dbReference>